<evidence type="ECO:0000256" key="1">
    <source>
        <dbReference type="SAM" id="Phobius"/>
    </source>
</evidence>
<feature type="transmembrane region" description="Helical" evidence="1">
    <location>
        <begin position="52"/>
        <end position="76"/>
    </location>
</feature>
<reference evidence="2 3" key="1">
    <citation type="submission" date="2016-10" db="EMBL/GenBank/DDBJ databases">
        <authorList>
            <person name="de Groot N.N."/>
        </authorList>
    </citation>
    <scope>NUCLEOTIDE SEQUENCE [LARGE SCALE GENOMIC DNA]</scope>
    <source>
        <strain evidence="2 3">DSM 17925</strain>
    </source>
</reference>
<evidence type="ECO:0000313" key="2">
    <source>
        <dbReference type="EMBL" id="SEW17428.1"/>
    </source>
</evidence>
<dbReference type="AlphaFoldDB" id="A0A1I0PSS6"/>
<dbReference type="Proteomes" id="UP000199167">
    <property type="component" value="Unassembled WGS sequence"/>
</dbReference>
<feature type="transmembrane region" description="Helical" evidence="1">
    <location>
        <begin position="88"/>
        <end position="109"/>
    </location>
</feature>
<dbReference type="EMBL" id="FOIZ01000001">
    <property type="protein sequence ID" value="SEW17428.1"/>
    <property type="molecule type" value="Genomic_DNA"/>
</dbReference>
<evidence type="ECO:0000313" key="3">
    <source>
        <dbReference type="Proteomes" id="UP000199167"/>
    </source>
</evidence>
<dbReference type="RefSeq" id="WP_089991996.1">
    <property type="nucleotide sequence ID" value="NZ_FOIZ01000001.1"/>
</dbReference>
<keyword evidence="1" id="KW-1133">Transmembrane helix</keyword>
<protein>
    <submittedName>
        <fullName evidence="2">Paraquat-inducible protein A</fullName>
    </submittedName>
</protein>
<name>A0A1I0PSS6_9RHOB</name>
<sequence>MLTILRYCNLALLILFPIAWFAPLMRAGLSSIFGLDEISVISGLQSLWKTDIFLALMVTAFALFAPYFKTIGLALIHFNLLKRKTLPVLSWLGKLAMADIFLIALYIVVAKGVGIGTVETAWGIYFFTACILASIVISTLTAKASHNGNAVSKLAEKDARDDQPVTRTEV</sequence>
<gene>
    <name evidence="2" type="ORF">SAMN04488515_1402</name>
</gene>
<dbReference type="Pfam" id="PF04403">
    <property type="entry name" value="PqiA"/>
    <property type="match status" value="1"/>
</dbReference>
<dbReference type="InterPro" id="IPR007498">
    <property type="entry name" value="PqiA-like"/>
</dbReference>
<feature type="transmembrane region" description="Helical" evidence="1">
    <location>
        <begin position="121"/>
        <end position="142"/>
    </location>
</feature>
<accession>A0A1I0PSS6</accession>
<dbReference type="OrthoDB" id="7859336at2"/>
<keyword evidence="3" id="KW-1185">Reference proteome</keyword>
<keyword evidence="1" id="KW-0472">Membrane</keyword>
<organism evidence="2 3">
    <name type="scientific">Cognatiyoonia koreensis</name>
    <dbReference type="NCBI Taxonomy" id="364200"/>
    <lineage>
        <taxon>Bacteria</taxon>
        <taxon>Pseudomonadati</taxon>
        <taxon>Pseudomonadota</taxon>
        <taxon>Alphaproteobacteria</taxon>
        <taxon>Rhodobacterales</taxon>
        <taxon>Paracoccaceae</taxon>
        <taxon>Cognatiyoonia</taxon>
    </lineage>
</organism>
<proteinExistence type="predicted"/>
<dbReference type="STRING" id="364200.SAMN04488515_1402"/>
<keyword evidence="1" id="KW-0812">Transmembrane</keyword>